<dbReference type="SUPFAM" id="SSF103515">
    <property type="entry name" value="Autotransporter"/>
    <property type="match status" value="1"/>
</dbReference>
<proteinExistence type="predicted"/>
<evidence type="ECO:0000259" key="1">
    <source>
        <dbReference type="PROSITE" id="PS51208"/>
    </source>
</evidence>
<dbReference type="InterPro" id="IPR036709">
    <property type="entry name" value="Autotransporte_beta_dom_sf"/>
</dbReference>
<dbReference type="EMBL" id="JAICBX010000001">
    <property type="protein sequence ID" value="MBW8636248.1"/>
    <property type="molecule type" value="Genomic_DNA"/>
</dbReference>
<dbReference type="InterPro" id="IPR005546">
    <property type="entry name" value="Autotransporte_beta"/>
</dbReference>
<feature type="domain" description="Autotransporter" evidence="1">
    <location>
        <begin position="1985"/>
        <end position="2267"/>
    </location>
</feature>
<gene>
    <name evidence="2" type="ORF">K1W69_03530</name>
</gene>
<evidence type="ECO:0000313" key="3">
    <source>
        <dbReference type="Proteomes" id="UP001196509"/>
    </source>
</evidence>
<comment type="caution">
    <text evidence="2">The sequence shown here is derived from an EMBL/GenBank/DDBJ whole genome shotgun (WGS) entry which is preliminary data.</text>
</comment>
<reference evidence="2" key="1">
    <citation type="submission" date="2021-08" db="EMBL/GenBank/DDBJ databases">
        <title>Hoeflea bacterium WL0058 sp. nov., isolated from the sediment.</title>
        <authorList>
            <person name="Wang L."/>
            <person name="Zhang D."/>
        </authorList>
    </citation>
    <scope>NUCLEOTIDE SEQUENCE</scope>
    <source>
        <strain evidence="2">WL0058</strain>
    </source>
</reference>
<dbReference type="Pfam" id="PF03797">
    <property type="entry name" value="Autotransporter"/>
    <property type="match status" value="1"/>
</dbReference>
<dbReference type="Proteomes" id="UP001196509">
    <property type="component" value="Unassembled WGS sequence"/>
</dbReference>
<sequence length="2267" mass="229035">MVASFIDANTPELRDRLVKASLGVECRSNQHDHLSGDREMIINAGCVQAGGNVRAIAWAGVSIFTLAAAIGAAPSPALAACDATAPQTGDTVTCGAGSPNPESDPIIAPDAKGVTINFGEDAELRTLGSPSVQLGGGAYIYMRPGSLIADHNRIAGPSPSDATIDLGLTSNDALQTAIHETTAKVTVNKAKMADRAMNAITDFIVSSVIVPPPPASGEVDGVNRVDVGGGRIISDGAAAIRSVENSALSVSISDGGSVETIRTNAPAILLDGTGSLAVELDNGAIVAHRRGSPAISAASGDSALDVLMYDDARIHTVGDNSPAIMGPGANSVFNFEADGSGATEGRPMIATYGDNSAGILMHGAGGSTATVQFDDISSSNGPGLQTSGDNSALVDMDLGDTSSLNVAGANTSFGTRGDGSGVFDLSVGDSSDLLLLLQNSTLISKGDDAALLDVTRGSSSILNAVVLDSAFQTSGDGSGGLVFHVDGGDTSTDNYYLDGVTIYTRGHDAPAFYVEDGGDSSLRTVAIIDSTFETQGSGSPAVTVGGMGESSASELTVTDTSIATQGDSSDGLFFGGAGASSAVTANLTNVDISTVGDDSAAATLLGVANDSSVAVFSVVDSTLTTEGDNSVGLLAVPLSGSTGNSTGVISLENLTVSTLGAGSTGVIIGDASLYDGPLPTVPDTTVDYDLNNVTVSTDGNDADGVVVYGLGAGGPNMEASVSFENVAANTTGDNSRGIVVHSPGGPMTATLSFADLTPQSGPALSTEGDNATLIDVDLGDESSINLSAENTSFGTHGDNSEVVSLHVGDSSDVLFFAEGASFASEGDEATLLEIRRGSNSIMNVTALNTTFETVGDGSGGLVFRVNEGDMSTDTHFLDNVTIETQGNDAPAFYLEDGGNSSVRVTQFFNSSISTSGANSGGVHIGELGQDSAIEVAIGDMTTFTQGDNSTGIFVGGSGGDSVKSLVIFNLTVSTFGNDSSALISLGVDNDMSLSGIEIIDSTFTTEGDNSVGLLAVPLSGATGGSTGVVSLENLTVSTLGAGSTGVIIGDASLYDGPVPTVPDTTVNYDLNNVTVSTTGNDADGVVVYGLGAGGPNTEASVSFENVAANTTGDNSRGIVVHSPGGPMTATLSFADLTPQSGPALSTEGDNATLIDVDLGDESSINLSAENTSFGTHGDSSEVVSLHVGDSSDVLFFAEGTSFASGGDDATLLDVTRGSSSILNAVVLDSAFQASGDGSGGLVFQVDDGETSSDSYFLENVTINTQGDDAPALHVEDGGFDSVRTVDLFDSNLTTQGNNSAGLYIGSLGALSASSFTLNATTIATHGDDSPGLFHGGVESGSTSLELSNLDISTVGDNSNAATHIGVRADNSIAAFDALNLTLSTQGDNSAGLMIVPVLAGLSPSATSGSTFVSSLTSVSVSTSGSGSAGVILGDAGFYGVSPSTASNSTFTNDMDFVSVETTGDDADGVIIHGLGVDSTDISSNLLLDNMDVTTSGDRSRGIVVNFGSQVEGSDSLTILDEIEITTTGDEAHGLVLGEGLGTELPGVDMDNTLAIGDVSVSTEGMNAHALVIGKNTTLTLDGVANQGATTANHTIVNGFINSFDNLVATGEGGRAVHNEGILYGTFTVSDPVVGNLSNNGLIESADGAVGVAVQYTGATDDIFELQPMGVVIGSVEAGDGEDRFLLGGEGEQTFDVALIGTQYNDFEIFGKEDASVWTLTGTNAVAGPFTVAGGTLVNNAMLANMAMTVGPDGRLEGDGTVGGLVIDGTVAPGNSVGVINVAGDVVFNAGSVYEVEIAAPDEADLIAATGTATINGGALDIVALDSEASYADGETYRIVEAEAGVIRNADFLYNQPFSLIRADVLYGADYVDLMLVADIPFTSLANTYNQFQAASGLQNMAQTGDALTVFNEIVKLSLAPNGVEAVRQAFDVSSGEIHASAQHVINQTFSQFSRLLRQQGAAGVMNTGLTDTMTATHGFGKDASANASAGQAWLAPLGGGGSIDSDGNAATLDWWSAGIAGGYENSLDVARGQAFAGFGLGYTRSSATVDARLSSMEADNFQIGVYGGWANGPWSLSGSLAYLGSSVSTTRQIAFGDINRRAETDYWTNTFGFSGEAAYGFAIAAGTTLSPIATVDAGWSGHGDFSETGAGALNLTGLSESWTQFDIGLGLALQHTMPTGAGDVTFEVRALWEYAFADVVPTQTMVFEGSPTAFSVLGPDAGRNRFRLGAGVAVPVSDSFKVRANYDGLFNSEQQNHAASISLNLAF</sequence>
<dbReference type="SUPFAM" id="SSF51126">
    <property type="entry name" value="Pectin lyase-like"/>
    <property type="match status" value="1"/>
</dbReference>
<name>A0AAE3CZY7_9HYPH</name>
<dbReference type="RefSeq" id="WP_220226948.1">
    <property type="nucleotide sequence ID" value="NZ_JAICBX010000001.1"/>
</dbReference>
<keyword evidence="3" id="KW-1185">Reference proteome</keyword>
<evidence type="ECO:0000313" key="2">
    <source>
        <dbReference type="EMBL" id="MBW8636248.1"/>
    </source>
</evidence>
<dbReference type="PROSITE" id="PS51208">
    <property type="entry name" value="AUTOTRANSPORTER"/>
    <property type="match status" value="1"/>
</dbReference>
<organism evidence="2 3">
    <name type="scientific">Flavimaribacter sediminis</name>
    <dbReference type="NCBI Taxonomy" id="2865987"/>
    <lineage>
        <taxon>Bacteria</taxon>
        <taxon>Pseudomonadati</taxon>
        <taxon>Pseudomonadota</taxon>
        <taxon>Alphaproteobacteria</taxon>
        <taxon>Hyphomicrobiales</taxon>
        <taxon>Rhizobiaceae</taxon>
        <taxon>Flavimaribacter</taxon>
    </lineage>
</organism>
<dbReference type="Gene3D" id="2.40.128.130">
    <property type="entry name" value="Autotransporter beta-domain"/>
    <property type="match status" value="1"/>
</dbReference>
<accession>A0AAE3CZY7</accession>
<dbReference type="InterPro" id="IPR011050">
    <property type="entry name" value="Pectin_lyase_fold/virulence"/>
</dbReference>
<dbReference type="SMART" id="SM00869">
    <property type="entry name" value="Autotransporter"/>
    <property type="match status" value="1"/>
</dbReference>
<protein>
    <submittedName>
        <fullName evidence="2">Autotransporter domain-containing protein</fullName>
    </submittedName>
</protein>